<accession>A0A8S5LX08</accession>
<protein>
    <submittedName>
        <fullName evidence="2">Uncharacterized protein</fullName>
    </submittedName>
</protein>
<dbReference type="EMBL" id="BK014760">
    <property type="protein sequence ID" value="DAD74448.1"/>
    <property type="molecule type" value="Genomic_DNA"/>
</dbReference>
<reference evidence="2" key="1">
    <citation type="journal article" date="2021" name="Proc. Natl. Acad. Sci. U.S.A.">
        <title>A Catalog of Tens of Thousands of Viruses from Human Metagenomes Reveals Hidden Associations with Chronic Diseases.</title>
        <authorList>
            <person name="Tisza M.J."/>
            <person name="Buck C.B."/>
        </authorList>
    </citation>
    <scope>NUCLEOTIDE SEQUENCE</scope>
    <source>
        <strain evidence="2">CtRiO19</strain>
    </source>
</reference>
<evidence type="ECO:0000256" key="1">
    <source>
        <dbReference type="SAM" id="Phobius"/>
    </source>
</evidence>
<keyword evidence="1" id="KW-0472">Membrane</keyword>
<name>A0A8S5LX08_9CAUD</name>
<sequence>MDISAIVVSAISAISTIIIALITHRTKNEIKTQNELLEESKKYTDERDEQMLKELDRVKNDLSSIKNSVEEYNTEMLAQICTNFIILVIGRIKQGHEIDDTTKKHFYKQYDIYTNQLKLNSYVHEAVAKLQKEGKL</sequence>
<proteinExistence type="predicted"/>
<evidence type="ECO:0000313" key="2">
    <source>
        <dbReference type="EMBL" id="DAD74448.1"/>
    </source>
</evidence>
<organism evidence="2">
    <name type="scientific">Siphoviridae sp. ctRiO19</name>
    <dbReference type="NCBI Taxonomy" id="2826337"/>
    <lineage>
        <taxon>Viruses</taxon>
        <taxon>Duplodnaviria</taxon>
        <taxon>Heunggongvirae</taxon>
        <taxon>Uroviricota</taxon>
        <taxon>Caudoviricetes</taxon>
    </lineage>
</organism>
<keyword evidence="1" id="KW-1133">Transmembrane helix</keyword>
<feature type="transmembrane region" description="Helical" evidence="1">
    <location>
        <begin position="6"/>
        <end position="23"/>
    </location>
</feature>
<keyword evidence="1" id="KW-0812">Transmembrane</keyword>